<accession>A0A7R8H087</accession>
<dbReference type="Proteomes" id="UP000675881">
    <property type="component" value="Chromosome 1"/>
</dbReference>
<evidence type="ECO:0000313" key="1">
    <source>
        <dbReference type="EMBL" id="CAF2781287.1"/>
    </source>
</evidence>
<sequence>MKETIENHRNLEKSLIDLLGNYMYPFHFGVKHNLTYNDCLSINRRLILSYRHAPIENGNALFWPPIKVIYSNLSNADLHFYQRFVIENLHNWKNELSIVSASFPPEIGTYIQELFAIKRKEGIRHKSHNVHPHMEKWFEEEALWNLSNIVMIDFFTSIDLVELSIQINYRKSECLKF</sequence>
<reference evidence="1" key="1">
    <citation type="submission" date="2021-02" db="EMBL/GenBank/DDBJ databases">
        <authorList>
            <person name="Bekaert M."/>
        </authorList>
    </citation>
    <scope>NUCLEOTIDE SEQUENCE</scope>
    <source>
        <strain evidence="1">IoA-00</strain>
    </source>
</reference>
<name>A0A7R8H087_LEPSM</name>
<evidence type="ECO:0000313" key="2">
    <source>
        <dbReference type="Proteomes" id="UP000675881"/>
    </source>
</evidence>
<proteinExistence type="predicted"/>
<protein>
    <submittedName>
        <fullName evidence="1">(salmon louse) hypothetical protein</fullName>
    </submittedName>
</protein>
<dbReference type="EMBL" id="HG994580">
    <property type="protein sequence ID" value="CAF2781287.1"/>
    <property type="molecule type" value="Genomic_DNA"/>
</dbReference>
<organism evidence="1 2">
    <name type="scientific">Lepeophtheirus salmonis</name>
    <name type="common">Salmon louse</name>
    <name type="synonym">Caligus salmonis</name>
    <dbReference type="NCBI Taxonomy" id="72036"/>
    <lineage>
        <taxon>Eukaryota</taxon>
        <taxon>Metazoa</taxon>
        <taxon>Ecdysozoa</taxon>
        <taxon>Arthropoda</taxon>
        <taxon>Crustacea</taxon>
        <taxon>Multicrustacea</taxon>
        <taxon>Hexanauplia</taxon>
        <taxon>Copepoda</taxon>
        <taxon>Siphonostomatoida</taxon>
        <taxon>Caligidae</taxon>
        <taxon>Lepeophtheirus</taxon>
    </lineage>
</organism>
<dbReference type="AlphaFoldDB" id="A0A7R8H087"/>
<gene>
    <name evidence="1" type="ORF">LSAA_1611</name>
</gene>
<keyword evidence="2" id="KW-1185">Reference proteome</keyword>